<dbReference type="RefSeq" id="WP_344704049.1">
    <property type="nucleotide sequence ID" value="NZ_BAABCK010000067.1"/>
</dbReference>
<reference evidence="13" key="1">
    <citation type="journal article" date="2019" name="Int. J. Syst. Evol. Microbiol.">
        <title>The Global Catalogue of Microorganisms (GCM) 10K type strain sequencing project: providing services to taxonomists for standard genome sequencing and annotation.</title>
        <authorList>
            <consortium name="The Broad Institute Genomics Platform"/>
            <consortium name="The Broad Institute Genome Sequencing Center for Infectious Disease"/>
            <person name="Wu L."/>
            <person name="Ma J."/>
        </authorList>
    </citation>
    <scope>NUCLEOTIDE SEQUENCE [LARGE SCALE GENOMIC DNA]</scope>
    <source>
        <strain evidence="13">JCM 16981</strain>
    </source>
</reference>
<dbReference type="PROSITE" id="PS50253">
    <property type="entry name" value="COX3"/>
    <property type="match status" value="1"/>
</dbReference>
<dbReference type="InterPro" id="IPR013833">
    <property type="entry name" value="Cyt_c_oxidase_su3_a-hlx"/>
</dbReference>
<dbReference type="SUPFAM" id="SSF81452">
    <property type="entry name" value="Cytochrome c oxidase subunit III-like"/>
    <property type="match status" value="1"/>
</dbReference>
<comment type="caution">
    <text evidence="12">The sequence shown here is derived from an EMBL/GenBank/DDBJ whole genome shotgun (WGS) entry which is preliminary data.</text>
</comment>
<feature type="transmembrane region" description="Helical" evidence="10">
    <location>
        <begin position="126"/>
        <end position="150"/>
    </location>
</feature>
<sequence>MEMNVNEAELFRDKQIGFFIYLGVEALMFLTLFVTYFIFTPSSEGPHPSEVFDAMTVTLSSIFLLSSSGTLFFSEKALSSDKKKSMLVWLGVTFLFAVIFMVFEISEFSHFVSEGYTTSTSSFLSSYYVLVGLHAAHVLFGCFWMGILFIQRFLPQFPKTLYYEKFKIFSYYWHFVDLVWIFIILIVYLRYLV</sequence>
<dbReference type="InterPro" id="IPR024791">
    <property type="entry name" value="Cyt_c/ubiquinol_Oxase_su3"/>
</dbReference>
<evidence type="ECO:0000259" key="11">
    <source>
        <dbReference type="PROSITE" id="PS50253"/>
    </source>
</evidence>
<keyword evidence="7 10" id="KW-1133">Transmembrane helix</keyword>
<dbReference type="Gene3D" id="1.20.120.80">
    <property type="entry name" value="Cytochrome c oxidase, subunit III, four-helix bundle"/>
    <property type="match status" value="1"/>
</dbReference>
<comment type="subcellular location">
    <subcellularLocation>
        <location evidence="2 9">Cell membrane</location>
        <topology evidence="2 9">Multi-pass membrane protein</topology>
    </subcellularLocation>
</comment>
<evidence type="ECO:0000256" key="7">
    <source>
        <dbReference type="ARBA" id="ARBA00022989"/>
    </source>
</evidence>
<dbReference type="Pfam" id="PF00510">
    <property type="entry name" value="COX3"/>
    <property type="match status" value="1"/>
</dbReference>
<feature type="transmembrane region" description="Helical" evidence="10">
    <location>
        <begin position="51"/>
        <end position="74"/>
    </location>
</feature>
<feature type="transmembrane region" description="Helical" evidence="10">
    <location>
        <begin position="86"/>
        <end position="106"/>
    </location>
</feature>
<accession>A0ABP7F5F8</accession>
<evidence type="ECO:0000256" key="6">
    <source>
        <dbReference type="ARBA" id="ARBA00022692"/>
    </source>
</evidence>
<keyword evidence="13" id="KW-1185">Reference proteome</keyword>
<dbReference type="InterPro" id="IPR035973">
    <property type="entry name" value="Cyt_c_oxidase_su3-like_sf"/>
</dbReference>
<evidence type="ECO:0000256" key="5">
    <source>
        <dbReference type="ARBA" id="ARBA00022475"/>
    </source>
</evidence>
<keyword evidence="6 9" id="KW-0812">Transmembrane</keyword>
<feature type="domain" description="Heme-copper oxidase subunit III family profile" evidence="11">
    <location>
        <begin position="1"/>
        <end position="192"/>
    </location>
</feature>
<dbReference type="EMBL" id="BAABCK010000067">
    <property type="protein sequence ID" value="GAA3731868.1"/>
    <property type="molecule type" value="Genomic_DNA"/>
</dbReference>
<feature type="transmembrane region" description="Helical" evidence="10">
    <location>
        <begin position="171"/>
        <end position="191"/>
    </location>
</feature>
<gene>
    <name evidence="12" type="primary">qoxC</name>
    <name evidence="12" type="ORF">GCM10022378_20200</name>
</gene>
<feature type="transmembrane region" description="Helical" evidence="10">
    <location>
        <begin position="18"/>
        <end position="39"/>
    </location>
</feature>
<evidence type="ECO:0000256" key="2">
    <source>
        <dbReference type="ARBA" id="ARBA00004651"/>
    </source>
</evidence>
<evidence type="ECO:0000313" key="13">
    <source>
        <dbReference type="Proteomes" id="UP001500920"/>
    </source>
</evidence>
<name>A0ABP7F5F8_9STAP</name>
<evidence type="ECO:0000256" key="3">
    <source>
        <dbReference type="ARBA" id="ARBA00010581"/>
    </source>
</evidence>
<dbReference type="InterPro" id="IPR000298">
    <property type="entry name" value="Cyt_c_oxidase-like_su3"/>
</dbReference>
<comment type="similarity">
    <text evidence="3 9">Belongs to the cytochrome c oxidase subunit 3 family.</text>
</comment>
<dbReference type="PANTHER" id="PTHR11403:SF2">
    <property type="entry name" value="CYTOCHROME BO(3) UBIQUINOL OXIDASE SUBUNIT 3"/>
    <property type="match status" value="1"/>
</dbReference>
<keyword evidence="8 10" id="KW-0472">Membrane</keyword>
<evidence type="ECO:0000256" key="10">
    <source>
        <dbReference type="SAM" id="Phobius"/>
    </source>
</evidence>
<dbReference type="PANTHER" id="PTHR11403">
    <property type="entry name" value="CYTOCHROME C OXIDASE SUBUNIT III"/>
    <property type="match status" value="1"/>
</dbReference>
<evidence type="ECO:0000256" key="4">
    <source>
        <dbReference type="ARBA" id="ARBA00021619"/>
    </source>
</evidence>
<evidence type="ECO:0000313" key="12">
    <source>
        <dbReference type="EMBL" id="GAA3731868.1"/>
    </source>
</evidence>
<keyword evidence="5" id="KW-1003">Cell membrane</keyword>
<protein>
    <recommendedName>
        <fullName evidence="4">Probable quinol oxidase subunit 3</fullName>
    </recommendedName>
</protein>
<proteinExistence type="inferred from homology"/>
<evidence type="ECO:0000256" key="8">
    <source>
        <dbReference type="ARBA" id="ARBA00023136"/>
    </source>
</evidence>
<dbReference type="Proteomes" id="UP001500920">
    <property type="component" value="Unassembled WGS sequence"/>
</dbReference>
<evidence type="ECO:0000256" key="1">
    <source>
        <dbReference type="ARBA" id="ARBA00003308"/>
    </source>
</evidence>
<organism evidence="12 13">
    <name type="scientific">Salinicoccus jeotgali</name>
    <dbReference type="NCBI Taxonomy" id="381634"/>
    <lineage>
        <taxon>Bacteria</taxon>
        <taxon>Bacillati</taxon>
        <taxon>Bacillota</taxon>
        <taxon>Bacilli</taxon>
        <taxon>Bacillales</taxon>
        <taxon>Staphylococcaceae</taxon>
        <taxon>Salinicoccus</taxon>
    </lineage>
</organism>
<evidence type="ECO:0000256" key="9">
    <source>
        <dbReference type="RuleBase" id="RU003376"/>
    </source>
</evidence>
<comment type="function">
    <text evidence="1">Catalyzes quinol oxidation with the concomitant reduction of oxygen to water.</text>
</comment>